<evidence type="ECO:0000313" key="2">
    <source>
        <dbReference type="EMBL" id="CZR56671.1"/>
    </source>
</evidence>
<dbReference type="STRING" id="576137.A0A1L7WV71"/>
<name>A0A1L7WV71_9HELO</name>
<protein>
    <submittedName>
        <fullName evidence="2">Uncharacterized protein</fullName>
    </submittedName>
</protein>
<reference evidence="2 3" key="1">
    <citation type="submission" date="2016-03" db="EMBL/GenBank/DDBJ databases">
        <authorList>
            <person name="Ploux O."/>
        </authorList>
    </citation>
    <scope>NUCLEOTIDE SEQUENCE [LARGE SCALE GENOMIC DNA]</scope>
    <source>
        <strain evidence="2 3">UAMH 11012</strain>
    </source>
</reference>
<feature type="compositionally biased region" description="Polar residues" evidence="1">
    <location>
        <begin position="66"/>
        <end position="78"/>
    </location>
</feature>
<accession>A0A1L7WV71</accession>
<dbReference type="CDD" id="cd10170">
    <property type="entry name" value="ASKHA_NBD_HSP70"/>
    <property type="match status" value="1"/>
</dbReference>
<dbReference type="PANTHER" id="PTHR14187">
    <property type="entry name" value="ALPHA KINASE/ELONGATION FACTOR 2 KINASE"/>
    <property type="match status" value="1"/>
</dbReference>
<dbReference type="PANTHER" id="PTHR14187:SF5">
    <property type="entry name" value="HEAT SHOCK 70 KDA PROTEIN 12A"/>
    <property type="match status" value="1"/>
</dbReference>
<organism evidence="2 3">
    <name type="scientific">Phialocephala subalpina</name>
    <dbReference type="NCBI Taxonomy" id="576137"/>
    <lineage>
        <taxon>Eukaryota</taxon>
        <taxon>Fungi</taxon>
        <taxon>Dikarya</taxon>
        <taxon>Ascomycota</taxon>
        <taxon>Pezizomycotina</taxon>
        <taxon>Leotiomycetes</taxon>
        <taxon>Helotiales</taxon>
        <taxon>Mollisiaceae</taxon>
        <taxon>Phialocephala</taxon>
        <taxon>Phialocephala fortinii species complex</taxon>
    </lineage>
</organism>
<feature type="compositionally biased region" description="Polar residues" evidence="1">
    <location>
        <begin position="34"/>
        <end position="45"/>
    </location>
</feature>
<evidence type="ECO:0000313" key="3">
    <source>
        <dbReference type="Proteomes" id="UP000184330"/>
    </source>
</evidence>
<feature type="region of interest" description="Disordered" evidence="1">
    <location>
        <begin position="1"/>
        <end position="102"/>
    </location>
</feature>
<dbReference type="Proteomes" id="UP000184330">
    <property type="component" value="Unassembled WGS sequence"/>
</dbReference>
<dbReference type="EMBL" id="FJOG01000008">
    <property type="protein sequence ID" value="CZR56671.1"/>
    <property type="molecule type" value="Genomic_DNA"/>
</dbReference>
<dbReference type="AlphaFoldDB" id="A0A1L7WV71"/>
<dbReference type="OrthoDB" id="3544073at2759"/>
<evidence type="ECO:0000256" key="1">
    <source>
        <dbReference type="SAM" id="MobiDB-lite"/>
    </source>
</evidence>
<feature type="compositionally biased region" description="Basic and acidic residues" evidence="1">
    <location>
        <begin position="47"/>
        <end position="65"/>
    </location>
</feature>
<gene>
    <name evidence="2" type="ORF">PAC_06560</name>
</gene>
<feature type="compositionally biased region" description="Basic and acidic residues" evidence="1">
    <location>
        <begin position="12"/>
        <end position="22"/>
    </location>
</feature>
<dbReference type="InterPro" id="IPR043129">
    <property type="entry name" value="ATPase_NBD"/>
</dbReference>
<keyword evidence="3" id="KW-1185">Reference proteome</keyword>
<sequence length="668" mass="74811">MAGEQRVSEASQNRRADKTPHDNRRRKNLDNMEASETSFPTASTSKKLKEEKTHKSSSTMKEDTPRYNTTDNRSTSRPKSLGEGSHRLAFRSKGKELVNSGSGKGPCYSIGGEAGKDANNPPGVLLVVDLNSRNPTVAFIAPSLGYSEYQFIPALKAMSKTKEAFLTSTKSGPSSPQPSQSSSDWTTDFLSHCLALLRSELDRPLEDIILEFSFTARGDASDRSKAMLLGAVKAAGFKINTEDAIQIFPTVEAVTIETVRHHVAKRFDSHSTYPGGAPKVDYNILVLHYDGDVAEIQSYSVSWEATIEKFAESRFRLEEIAYGETVDCGKLVDYQFTKWIEEFFGNSVSNASTNNSGTDGRLMAEFANVRRTYKPNQSDRYTFPLTIHGASQNPHPHVSQVQVQDREMRGFFEPAMDSLLKSLDDHHARVGQKKKTIDEVIFAGATSIAPYVEDHLKDWGIGVGLLDTNIQAAVMTLGRYIRVEATPEMIVRGAIHGNYPGVEVVARSRAHYGFMLAEPFEDGDPEWSREEDHWDNIDQCGVRMGWQDQLLDAHATVSLDAFQILRTDAELSSHLDLYRCELNNPPRWVRTHQNISNPDMQFVGSVAVTFTEADFPDAEYKLCDDGLYRRQFLFTARVLCGHYTRALRVRVTSQDGRRELGRAVFRYE</sequence>
<dbReference type="SUPFAM" id="SSF53067">
    <property type="entry name" value="Actin-like ATPase domain"/>
    <property type="match status" value="1"/>
</dbReference>
<proteinExistence type="predicted"/>